<protein>
    <submittedName>
        <fullName evidence="1">Uncharacterized protein</fullName>
    </submittedName>
</protein>
<name>A0ABT7XQD1_9NEIS</name>
<accession>A0ABT7XQD1</accession>
<comment type="caution">
    <text evidence="1">The sequence shown here is derived from an EMBL/GenBank/DDBJ whole genome shotgun (WGS) entry which is preliminary data.</text>
</comment>
<reference evidence="1" key="1">
    <citation type="submission" date="2023-06" db="EMBL/GenBank/DDBJ databases">
        <authorList>
            <person name="Zhang S."/>
        </authorList>
    </citation>
    <scope>NUCLEOTIDE SEQUENCE</scope>
    <source>
        <strain evidence="1">SG2303</strain>
    </source>
</reference>
<dbReference type="RefSeq" id="WP_289830644.1">
    <property type="nucleotide sequence ID" value="NZ_JAUEDK010000024.1"/>
</dbReference>
<evidence type="ECO:0000313" key="2">
    <source>
        <dbReference type="Proteomes" id="UP001168540"/>
    </source>
</evidence>
<dbReference type="EMBL" id="JAUEDK010000024">
    <property type="protein sequence ID" value="MDN0076002.1"/>
    <property type="molecule type" value="Genomic_DNA"/>
</dbReference>
<keyword evidence="2" id="KW-1185">Reference proteome</keyword>
<gene>
    <name evidence="1" type="ORF">QU481_14010</name>
</gene>
<sequence>MSAISCGDLSTLKAWELREGEWSTVHPYEVEYPNLPDADLLDTKKTALKTEQVVQWAAKVKLPTYKQTLLRRKREIESEIGTRALPAPAVVREQERQPVALLPGYRTPAIDLLEVHVEQNLAGVPDDQIPSKEDQMEWLTEQAKHRGLSGREAAAVYAVARPEIVKARAASKVVHPKSK</sequence>
<evidence type="ECO:0000313" key="1">
    <source>
        <dbReference type="EMBL" id="MDN0076002.1"/>
    </source>
</evidence>
<proteinExistence type="predicted"/>
<dbReference type="Proteomes" id="UP001168540">
    <property type="component" value="Unassembled WGS sequence"/>
</dbReference>
<organism evidence="1 2">
    <name type="scientific">Crenobacter oryzisoli</name>
    <dbReference type="NCBI Taxonomy" id="3056844"/>
    <lineage>
        <taxon>Bacteria</taxon>
        <taxon>Pseudomonadati</taxon>
        <taxon>Pseudomonadota</taxon>
        <taxon>Betaproteobacteria</taxon>
        <taxon>Neisseriales</taxon>
        <taxon>Neisseriaceae</taxon>
        <taxon>Crenobacter</taxon>
    </lineage>
</organism>